<feature type="domain" description="Cathepsin propeptide inhibitor" evidence="2">
    <location>
        <begin position="36"/>
        <end position="91"/>
    </location>
</feature>
<name>A0A8C6WH95_9GOBI</name>
<sequence>GLLWALYNYNVHFFWLLAVLCASVWAELDSKLDQQWEQWKTTHEKKYNNEVEELGRRALWEKNLNQINHHNLEASLGLHTYTLAVNHLSDLVIAFAPVQLYPYARVTPSHIF</sequence>
<keyword evidence="1" id="KW-0812">Transmembrane</keyword>
<evidence type="ECO:0000313" key="4">
    <source>
        <dbReference type="Proteomes" id="UP000694523"/>
    </source>
</evidence>
<evidence type="ECO:0000313" key="3">
    <source>
        <dbReference type="Ensembl" id="ENSNMLP00000007226.1"/>
    </source>
</evidence>
<organism evidence="3 4">
    <name type="scientific">Neogobius melanostomus</name>
    <name type="common">round goby</name>
    <dbReference type="NCBI Taxonomy" id="47308"/>
    <lineage>
        <taxon>Eukaryota</taxon>
        <taxon>Metazoa</taxon>
        <taxon>Chordata</taxon>
        <taxon>Craniata</taxon>
        <taxon>Vertebrata</taxon>
        <taxon>Euteleostomi</taxon>
        <taxon>Actinopterygii</taxon>
        <taxon>Neopterygii</taxon>
        <taxon>Teleostei</taxon>
        <taxon>Neoteleostei</taxon>
        <taxon>Acanthomorphata</taxon>
        <taxon>Gobiaria</taxon>
        <taxon>Gobiiformes</taxon>
        <taxon>Gobioidei</taxon>
        <taxon>Gobiidae</taxon>
        <taxon>Benthophilinae</taxon>
        <taxon>Neogobiini</taxon>
        <taxon>Neogobius</taxon>
    </lineage>
</organism>
<dbReference type="Gene3D" id="1.10.287.2250">
    <property type="match status" value="1"/>
</dbReference>
<protein>
    <recommendedName>
        <fullName evidence="2">Cathepsin propeptide inhibitor domain-containing protein</fullName>
    </recommendedName>
</protein>
<reference evidence="3" key="2">
    <citation type="submission" date="2025-09" db="UniProtKB">
        <authorList>
            <consortium name="Ensembl"/>
        </authorList>
    </citation>
    <scope>IDENTIFICATION</scope>
</reference>
<dbReference type="SMART" id="SM00848">
    <property type="entry name" value="Inhibitor_I29"/>
    <property type="match status" value="1"/>
</dbReference>
<keyword evidence="1" id="KW-1133">Transmembrane helix</keyword>
<dbReference type="InterPro" id="IPR013201">
    <property type="entry name" value="Prot_inhib_I29"/>
</dbReference>
<dbReference type="AlphaFoldDB" id="A0A8C6WH95"/>
<dbReference type="SUPFAM" id="SSF54001">
    <property type="entry name" value="Cysteine proteinases"/>
    <property type="match status" value="1"/>
</dbReference>
<evidence type="ECO:0000256" key="1">
    <source>
        <dbReference type="SAM" id="Phobius"/>
    </source>
</evidence>
<keyword evidence="4" id="KW-1185">Reference proteome</keyword>
<feature type="transmembrane region" description="Helical" evidence="1">
    <location>
        <begin position="6"/>
        <end position="26"/>
    </location>
</feature>
<evidence type="ECO:0000259" key="2">
    <source>
        <dbReference type="SMART" id="SM00848"/>
    </source>
</evidence>
<dbReference type="Ensembl" id="ENSNMLT00000008232.1">
    <property type="protein sequence ID" value="ENSNMLP00000007226.1"/>
    <property type="gene ID" value="ENSNMLG00000005203.1"/>
</dbReference>
<proteinExistence type="predicted"/>
<reference evidence="3" key="1">
    <citation type="submission" date="2025-08" db="UniProtKB">
        <authorList>
            <consortium name="Ensembl"/>
        </authorList>
    </citation>
    <scope>IDENTIFICATION</scope>
</reference>
<keyword evidence="1" id="KW-0472">Membrane</keyword>
<accession>A0A8C6WH95</accession>
<dbReference type="Proteomes" id="UP000694523">
    <property type="component" value="Unplaced"/>
</dbReference>
<dbReference type="InterPro" id="IPR038765">
    <property type="entry name" value="Papain-like_cys_pep_sf"/>
</dbReference>
<dbReference type="Pfam" id="PF08246">
    <property type="entry name" value="Inhibitor_I29"/>
    <property type="match status" value="1"/>
</dbReference>